<protein>
    <recommendedName>
        <fullName evidence="2">Phage shock protein PspC N-terminal domain-containing protein</fullName>
    </recommendedName>
</protein>
<dbReference type="EMBL" id="BAABHM010000011">
    <property type="protein sequence ID" value="GAA4703907.1"/>
    <property type="molecule type" value="Genomic_DNA"/>
</dbReference>
<dbReference type="Pfam" id="PF04024">
    <property type="entry name" value="PspC"/>
    <property type="match status" value="1"/>
</dbReference>
<accession>A0ABP8XB59</accession>
<evidence type="ECO:0000259" key="2">
    <source>
        <dbReference type="Pfam" id="PF04024"/>
    </source>
</evidence>
<feature type="domain" description="Phage shock protein PspC N-terminal" evidence="2">
    <location>
        <begin position="106"/>
        <end position="159"/>
    </location>
</feature>
<keyword evidence="1" id="KW-0812">Transmembrane</keyword>
<keyword evidence="4" id="KW-1185">Reference proteome</keyword>
<dbReference type="Proteomes" id="UP001500843">
    <property type="component" value="Unassembled WGS sequence"/>
</dbReference>
<reference evidence="4" key="1">
    <citation type="journal article" date="2019" name="Int. J. Syst. Evol. Microbiol.">
        <title>The Global Catalogue of Microorganisms (GCM) 10K type strain sequencing project: providing services to taxonomists for standard genome sequencing and annotation.</title>
        <authorList>
            <consortium name="The Broad Institute Genomics Platform"/>
            <consortium name="The Broad Institute Genome Sequencing Center for Infectious Disease"/>
            <person name="Wu L."/>
            <person name="Ma J."/>
        </authorList>
    </citation>
    <scope>NUCLEOTIDE SEQUENCE [LARGE SCALE GENOMIC DNA]</scope>
    <source>
        <strain evidence="4">JCM 17975</strain>
    </source>
</reference>
<keyword evidence="1" id="KW-1133">Transmembrane helix</keyword>
<organism evidence="3 4">
    <name type="scientific">Promicromonospora umidemergens</name>
    <dbReference type="NCBI Taxonomy" id="629679"/>
    <lineage>
        <taxon>Bacteria</taxon>
        <taxon>Bacillati</taxon>
        <taxon>Actinomycetota</taxon>
        <taxon>Actinomycetes</taxon>
        <taxon>Micrococcales</taxon>
        <taxon>Promicromonosporaceae</taxon>
        <taxon>Promicromonospora</taxon>
    </lineage>
</organism>
<keyword evidence="1" id="KW-0472">Membrane</keyword>
<dbReference type="RefSeq" id="WP_253867792.1">
    <property type="nucleotide sequence ID" value="NZ_BAABHM010000011.1"/>
</dbReference>
<comment type="caution">
    <text evidence="3">The sequence shown here is derived from an EMBL/GenBank/DDBJ whole genome shotgun (WGS) entry which is preliminary data.</text>
</comment>
<evidence type="ECO:0000256" key="1">
    <source>
        <dbReference type="SAM" id="Phobius"/>
    </source>
</evidence>
<evidence type="ECO:0000313" key="3">
    <source>
        <dbReference type="EMBL" id="GAA4703907.1"/>
    </source>
</evidence>
<proteinExistence type="predicted"/>
<sequence>MTMEQATHMRLSGHADPFPLAPAAHQQLLRYLDGARGTLSGDPDGDEILRDLEAAIGDELGRLGTVADRPASAAQMAEVLAEVGPVATSRPVPSSTTPARGRFWCRIIEGKWFGGICLGVAARGDFRVDWVRTVVLLLALFTGGLLGFVYLILLLALPSVPTVEEYRRLRDAPRSVG</sequence>
<feature type="transmembrane region" description="Helical" evidence="1">
    <location>
        <begin position="133"/>
        <end position="157"/>
    </location>
</feature>
<dbReference type="InterPro" id="IPR007168">
    <property type="entry name" value="Phageshock_PspC_N"/>
</dbReference>
<gene>
    <name evidence="3" type="ORF">GCM10023198_26800</name>
</gene>
<evidence type="ECO:0000313" key="4">
    <source>
        <dbReference type="Proteomes" id="UP001500843"/>
    </source>
</evidence>
<name>A0ABP8XB59_9MICO</name>